<comment type="caution">
    <text evidence="1">The sequence shown here is derived from an EMBL/GenBank/DDBJ whole genome shotgun (WGS) entry which is preliminary data.</text>
</comment>
<reference evidence="1 2" key="1">
    <citation type="submission" date="2018-06" db="EMBL/GenBank/DDBJ databases">
        <title>Comparative genomics reveals the genomic features of Rhizophagus irregularis, R. cerebriforme, R. diaphanum and Gigaspora rosea, and their symbiotic lifestyle signature.</title>
        <authorList>
            <person name="Morin E."/>
            <person name="San Clemente H."/>
            <person name="Chen E.C.H."/>
            <person name="De La Providencia I."/>
            <person name="Hainaut M."/>
            <person name="Kuo A."/>
            <person name="Kohler A."/>
            <person name="Murat C."/>
            <person name="Tang N."/>
            <person name="Roy S."/>
            <person name="Loubradou J."/>
            <person name="Henrissat B."/>
            <person name="Grigoriev I.V."/>
            <person name="Corradi N."/>
            <person name="Roux C."/>
            <person name="Martin F.M."/>
        </authorList>
    </citation>
    <scope>NUCLEOTIDE SEQUENCE [LARGE SCALE GENOMIC DNA]</scope>
    <source>
        <strain evidence="1 2">DAOM 194757</strain>
    </source>
</reference>
<accession>A0A397VH01</accession>
<gene>
    <name evidence="1" type="ORF">C2G38_2243739</name>
</gene>
<dbReference type="AlphaFoldDB" id="A0A397VH01"/>
<dbReference type="EMBL" id="QKWP01000343">
    <property type="protein sequence ID" value="RIB21754.1"/>
    <property type="molecule type" value="Genomic_DNA"/>
</dbReference>
<evidence type="ECO:0000313" key="2">
    <source>
        <dbReference type="Proteomes" id="UP000266673"/>
    </source>
</evidence>
<sequence>MTLHKFDDRIQERREERKMKDTILLDFFKLSLKEMDQYIDALQHVCNVPLLTNYLNNYVIPVVADWPGQVFTRQAITLRLLNRKDNIPNSILSFIPIIGVLHIQLNLLESIIKIYWDFFNMEYQYVFSTSKALSKTPSPYRTFVLLELARSAWKKIKPIVMGKFDKHCKDIEFLFLFELLDNTVPVGLDIYSTLFRSGDWESCIEGVFRAWSIFLQFERRNYNKAPLAFLSDIFYWGQTNHPILNILKEHLVKFTDYPVENMHSRIRRQTSPIDTPQHLSKTAKIVDARKTINSFEDIFAIQKKSTYADKDHLALLTKKAQVFLLEIFGNAYQRLGQSSIVKGPGENISFKLASLNITVDKKQMPLGFSSKHLPLYNKCDHCYEILCNGTGKSSMVIACGHGYHESCFTISLNGKCYCENFLKLGIQINVSSLVSRLSKLNKSKSNLKNMIEADEDSPQDQQIVNEVDILEVLRKDKQALPRVEQAYSIALERFLNINTTII</sequence>
<organism evidence="1 2">
    <name type="scientific">Gigaspora rosea</name>
    <dbReference type="NCBI Taxonomy" id="44941"/>
    <lineage>
        <taxon>Eukaryota</taxon>
        <taxon>Fungi</taxon>
        <taxon>Fungi incertae sedis</taxon>
        <taxon>Mucoromycota</taxon>
        <taxon>Glomeromycotina</taxon>
        <taxon>Glomeromycetes</taxon>
        <taxon>Diversisporales</taxon>
        <taxon>Gigasporaceae</taxon>
        <taxon>Gigaspora</taxon>
    </lineage>
</organism>
<dbReference type="Proteomes" id="UP000266673">
    <property type="component" value="Unassembled WGS sequence"/>
</dbReference>
<evidence type="ECO:0000313" key="1">
    <source>
        <dbReference type="EMBL" id="RIB21754.1"/>
    </source>
</evidence>
<name>A0A397VH01_9GLOM</name>
<dbReference type="OrthoDB" id="2325191at2759"/>
<keyword evidence="2" id="KW-1185">Reference proteome</keyword>
<proteinExistence type="predicted"/>
<protein>
    <submittedName>
        <fullName evidence="1">Uncharacterized protein</fullName>
    </submittedName>
</protein>